<evidence type="ECO:0000313" key="6">
    <source>
        <dbReference type="EMBL" id="MCM1983806.1"/>
    </source>
</evidence>
<name>A0ABD4T593_9CYAN</name>
<dbReference type="InterPro" id="IPR003439">
    <property type="entry name" value="ABC_transporter-like_ATP-bd"/>
</dbReference>
<dbReference type="InterPro" id="IPR027417">
    <property type="entry name" value="P-loop_NTPase"/>
</dbReference>
<dbReference type="InterPro" id="IPR017871">
    <property type="entry name" value="ABC_transporter-like_CS"/>
</dbReference>
<evidence type="ECO:0000256" key="3">
    <source>
        <dbReference type="ARBA" id="ARBA00022840"/>
    </source>
</evidence>
<dbReference type="PROSITE" id="PS00211">
    <property type="entry name" value="ABC_TRANSPORTER_1"/>
    <property type="match status" value="1"/>
</dbReference>
<gene>
    <name evidence="6" type="ORF">QQ91_0013370</name>
</gene>
<evidence type="ECO:0000256" key="2">
    <source>
        <dbReference type="ARBA" id="ARBA00022741"/>
    </source>
</evidence>
<feature type="domain" description="ABC transporter" evidence="5">
    <location>
        <begin position="23"/>
        <end position="260"/>
    </location>
</feature>
<dbReference type="AlphaFoldDB" id="A0ABD4T593"/>
<keyword evidence="1" id="KW-0813">Transport</keyword>
<accession>A0ABD4T593</accession>
<dbReference type="InterPro" id="IPR051782">
    <property type="entry name" value="ABC_Transporter_VariousFunc"/>
</dbReference>
<dbReference type="InterPro" id="IPR003593">
    <property type="entry name" value="AAA+_ATPase"/>
</dbReference>
<reference evidence="6 7" key="1">
    <citation type="journal article" date="2015" name="Genome Announc.">
        <title>Draft Genome Sequence of Filamentous Marine Cyanobacterium Lyngbya confervoides Strain BDU141951.</title>
        <authorList>
            <person name="Chandrababunaidu M.M."/>
            <person name="Sen D."/>
            <person name="Tripathy S."/>
        </authorList>
    </citation>
    <scope>NUCLEOTIDE SEQUENCE [LARGE SCALE GENOMIC DNA]</scope>
    <source>
        <strain evidence="6 7">BDU141951</strain>
    </source>
</reference>
<dbReference type="GO" id="GO:0005524">
    <property type="term" value="F:ATP binding"/>
    <property type="evidence" value="ECO:0007669"/>
    <property type="project" value="UniProtKB-KW"/>
</dbReference>
<dbReference type="SMART" id="SM00382">
    <property type="entry name" value="AAA"/>
    <property type="match status" value="1"/>
</dbReference>
<feature type="region of interest" description="Disordered" evidence="4">
    <location>
        <begin position="1"/>
        <end position="20"/>
    </location>
</feature>
<dbReference type="PANTHER" id="PTHR42939:SF1">
    <property type="entry name" value="ABC TRANSPORTER ATP-BINDING PROTEIN ALBC-RELATED"/>
    <property type="match status" value="1"/>
</dbReference>
<dbReference type="Proteomes" id="UP000031561">
    <property type="component" value="Unassembled WGS sequence"/>
</dbReference>
<dbReference type="PROSITE" id="PS50893">
    <property type="entry name" value="ABC_TRANSPORTER_2"/>
    <property type="match status" value="1"/>
</dbReference>
<dbReference type="PANTHER" id="PTHR42939">
    <property type="entry name" value="ABC TRANSPORTER ATP-BINDING PROTEIN ALBC-RELATED"/>
    <property type="match status" value="1"/>
</dbReference>
<protein>
    <submittedName>
        <fullName evidence="6">ABC transporter ATP-binding protein</fullName>
    </submittedName>
</protein>
<evidence type="ECO:0000259" key="5">
    <source>
        <dbReference type="PROSITE" id="PS50893"/>
    </source>
</evidence>
<dbReference type="SUPFAM" id="SSF52540">
    <property type="entry name" value="P-loop containing nucleoside triphosphate hydrolases"/>
    <property type="match status" value="1"/>
</dbReference>
<keyword evidence="2" id="KW-0547">Nucleotide-binding</keyword>
<comment type="caution">
    <text evidence="6">The sequence shown here is derived from an EMBL/GenBank/DDBJ whole genome shotgun (WGS) entry which is preliminary data.</text>
</comment>
<evidence type="ECO:0000256" key="4">
    <source>
        <dbReference type="SAM" id="MobiDB-lite"/>
    </source>
</evidence>
<keyword evidence="3 6" id="KW-0067">ATP-binding</keyword>
<evidence type="ECO:0000313" key="7">
    <source>
        <dbReference type="Proteomes" id="UP000031561"/>
    </source>
</evidence>
<organism evidence="6 7">
    <name type="scientific">Lyngbya confervoides BDU141951</name>
    <dbReference type="NCBI Taxonomy" id="1574623"/>
    <lineage>
        <taxon>Bacteria</taxon>
        <taxon>Bacillati</taxon>
        <taxon>Cyanobacteriota</taxon>
        <taxon>Cyanophyceae</taxon>
        <taxon>Oscillatoriophycideae</taxon>
        <taxon>Oscillatoriales</taxon>
        <taxon>Microcoleaceae</taxon>
        <taxon>Lyngbya</taxon>
    </lineage>
</organism>
<dbReference type="Gene3D" id="3.40.50.300">
    <property type="entry name" value="P-loop containing nucleotide triphosphate hydrolases"/>
    <property type="match status" value="1"/>
</dbReference>
<dbReference type="Pfam" id="PF00005">
    <property type="entry name" value="ABC_tran"/>
    <property type="match status" value="1"/>
</dbReference>
<dbReference type="RefSeq" id="WP_166275646.1">
    <property type="nucleotide sequence ID" value="NZ_JTHE03000079.1"/>
</dbReference>
<sequence length="330" mass="36640">MSQDVAPQAGNANPPLSSSEPILRTSQLKKTYRTGFWLNKVVTPLKSCSLTVQSGETFGLLGPNGAGKTTLLKILLGIIYPSGGQGQILGKPLGDRSVKQYLGYLPENAYFYDYLTGWEFLEFVARLFQIPRSVQKTRIPELLDLVALDRKSARKKQMRQYSKGMLQRIGVAQALMNDPKIIFLDEPMSGLDPLGRSQVRDIIVSLKAQGKTVFFNSHVLSDVESICDRVAILALGELLCAGSLDELLGQQQDSFRVTGQGGDPEQLRHLMADVEFHGSQWRGQYVGDPEVLLRGIHAGQAQILSLSRMRQSLEDFFLHQLRARGIHTSR</sequence>
<dbReference type="CDD" id="cd03230">
    <property type="entry name" value="ABC_DR_subfamily_A"/>
    <property type="match status" value="1"/>
</dbReference>
<dbReference type="EMBL" id="JTHE03000079">
    <property type="protein sequence ID" value="MCM1983806.1"/>
    <property type="molecule type" value="Genomic_DNA"/>
</dbReference>
<proteinExistence type="predicted"/>
<keyword evidence="7" id="KW-1185">Reference proteome</keyword>
<evidence type="ECO:0000256" key="1">
    <source>
        <dbReference type="ARBA" id="ARBA00022448"/>
    </source>
</evidence>